<dbReference type="EMBL" id="CP136336">
    <property type="protein sequence ID" value="WOB06855.1"/>
    <property type="molecule type" value="Genomic_DNA"/>
</dbReference>
<evidence type="ECO:0000313" key="2">
    <source>
        <dbReference type="Proteomes" id="UP001303946"/>
    </source>
</evidence>
<keyword evidence="2" id="KW-1185">Reference proteome</keyword>
<organism evidence="1 2">
    <name type="scientific">Piscinibacter gummiphilus</name>
    <dbReference type="NCBI Taxonomy" id="946333"/>
    <lineage>
        <taxon>Bacteria</taxon>
        <taxon>Pseudomonadati</taxon>
        <taxon>Pseudomonadota</taxon>
        <taxon>Betaproteobacteria</taxon>
        <taxon>Burkholderiales</taxon>
        <taxon>Sphaerotilaceae</taxon>
        <taxon>Piscinibacter</taxon>
    </lineage>
</organism>
<gene>
    <name evidence="1" type="ORF">RXV79_18255</name>
</gene>
<proteinExistence type="predicted"/>
<evidence type="ECO:0000313" key="1">
    <source>
        <dbReference type="EMBL" id="WOB06855.1"/>
    </source>
</evidence>
<dbReference type="RefSeq" id="WP_316699500.1">
    <property type="nucleotide sequence ID" value="NZ_CP136336.1"/>
</dbReference>
<name>A0ABZ0CV62_9BURK</name>
<reference evidence="1 2" key="1">
    <citation type="submission" date="2023-10" db="EMBL/GenBank/DDBJ databases">
        <title>Bacteria for the degradation of biodegradable plastic PBAT(Polybutylene adipate terephthalate).</title>
        <authorList>
            <person name="Weon H.-Y."/>
            <person name="Yeon J."/>
        </authorList>
    </citation>
    <scope>NUCLEOTIDE SEQUENCE [LARGE SCALE GENOMIC DNA]</scope>
    <source>
        <strain evidence="1 2">SBD 7-3</strain>
    </source>
</reference>
<sequence>MKEDDLSAQTEWFHQFAKQSIDEIAQQASSENRDRFLRYAISSLPNHKPPEGLPPKEFAKVVIDLRENERGWNQALMSALIKAEDLFKSQDRQGAVSLLKEFSDSCPWKLFQEVAQGQAFHYKPR</sequence>
<accession>A0ABZ0CV62</accession>
<dbReference type="Proteomes" id="UP001303946">
    <property type="component" value="Chromosome"/>
</dbReference>
<protein>
    <submittedName>
        <fullName evidence="1">Uncharacterized protein</fullName>
    </submittedName>
</protein>